<feature type="transmembrane region" description="Helical" evidence="6">
    <location>
        <begin position="141"/>
        <end position="160"/>
    </location>
</feature>
<dbReference type="STRING" id="52.CMC5_076900"/>
<protein>
    <recommendedName>
        <fullName evidence="9">GTPase</fullName>
    </recommendedName>
</protein>
<evidence type="ECO:0000256" key="6">
    <source>
        <dbReference type="SAM" id="Phobius"/>
    </source>
</evidence>
<dbReference type="RefSeq" id="WP_050434920.1">
    <property type="nucleotide sequence ID" value="NZ_CP012159.1"/>
</dbReference>
<evidence type="ECO:0000256" key="1">
    <source>
        <dbReference type="ARBA" id="ARBA00004141"/>
    </source>
</evidence>
<feature type="compositionally biased region" description="Low complexity" evidence="5">
    <location>
        <begin position="1"/>
        <end position="11"/>
    </location>
</feature>
<organism evidence="7 8">
    <name type="scientific">Chondromyces crocatus</name>
    <dbReference type="NCBI Taxonomy" id="52"/>
    <lineage>
        <taxon>Bacteria</taxon>
        <taxon>Pseudomonadati</taxon>
        <taxon>Myxococcota</taxon>
        <taxon>Polyangia</taxon>
        <taxon>Polyangiales</taxon>
        <taxon>Polyangiaceae</taxon>
        <taxon>Chondromyces</taxon>
    </lineage>
</organism>
<evidence type="ECO:0008006" key="9">
    <source>
        <dbReference type="Google" id="ProtNLM"/>
    </source>
</evidence>
<proteinExistence type="predicted"/>
<dbReference type="EMBL" id="CP012159">
    <property type="protein sequence ID" value="AKT43458.1"/>
    <property type="molecule type" value="Genomic_DNA"/>
</dbReference>
<evidence type="ECO:0000313" key="8">
    <source>
        <dbReference type="Proteomes" id="UP000067626"/>
    </source>
</evidence>
<feature type="region of interest" description="Disordered" evidence="5">
    <location>
        <begin position="1"/>
        <end position="51"/>
    </location>
</feature>
<keyword evidence="4 6" id="KW-0472">Membrane</keyword>
<evidence type="ECO:0000256" key="3">
    <source>
        <dbReference type="ARBA" id="ARBA00022989"/>
    </source>
</evidence>
<evidence type="ECO:0000313" key="7">
    <source>
        <dbReference type="EMBL" id="AKT43458.1"/>
    </source>
</evidence>
<dbReference type="OrthoDB" id="980719at2"/>
<dbReference type="Proteomes" id="UP000067626">
    <property type="component" value="Chromosome"/>
</dbReference>
<keyword evidence="8" id="KW-1185">Reference proteome</keyword>
<feature type="transmembrane region" description="Helical" evidence="6">
    <location>
        <begin position="115"/>
        <end position="135"/>
    </location>
</feature>
<accession>A0A0K1ES61</accession>
<gene>
    <name evidence="7" type="ORF">CMC5_076900</name>
</gene>
<sequence length="204" mass="21683">MATETVTTTQTKQPGKHEIKEEIKTETKDGTKVEVKHEVKQETKTEAPPADPFSRVGRAEAIIQRNVIWALGAGAIPVPVVDLAGVFAVQLKLLKQLSDLYGVKFSNSIAKKITGSLLSSVGGVGIGTVIGAGLAKLVPTVGTALGVIAVPVFAGAFTHATGRVFLMHFESGGTFLDFDPHTIRAHFRQEFEKAKETVGHTRAA</sequence>
<keyword evidence="2 6" id="KW-0812">Transmembrane</keyword>
<evidence type="ECO:0000256" key="4">
    <source>
        <dbReference type="ARBA" id="ARBA00023136"/>
    </source>
</evidence>
<keyword evidence="3 6" id="KW-1133">Transmembrane helix</keyword>
<dbReference type="AlphaFoldDB" id="A0A0K1ES61"/>
<reference evidence="7 8" key="1">
    <citation type="submission" date="2015-07" db="EMBL/GenBank/DDBJ databases">
        <title>Genome analysis of myxobacterium Chondromyces crocatus Cm c5 reveals a high potential for natural compound synthesis and the genetic basis for the loss of fruiting body formation.</title>
        <authorList>
            <person name="Zaburannyi N."/>
            <person name="Bunk B."/>
            <person name="Maier J."/>
            <person name="Overmann J."/>
            <person name="Mueller R."/>
        </authorList>
    </citation>
    <scope>NUCLEOTIDE SEQUENCE [LARGE SCALE GENOMIC DNA]</scope>
    <source>
        <strain evidence="7 8">Cm c5</strain>
    </source>
</reference>
<comment type="subcellular location">
    <subcellularLocation>
        <location evidence="1">Membrane</location>
        <topology evidence="1">Multi-pass membrane protein</topology>
    </subcellularLocation>
</comment>
<dbReference type="InterPro" id="IPR021147">
    <property type="entry name" value="DUF697"/>
</dbReference>
<feature type="transmembrane region" description="Helical" evidence="6">
    <location>
        <begin position="67"/>
        <end position="94"/>
    </location>
</feature>
<feature type="compositionally biased region" description="Basic and acidic residues" evidence="5">
    <location>
        <begin position="15"/>
        <end position="45"/>
    </location>
</feature>
<dbReference type="GO" id="GO:0016020">
    <property type="term" value="C:membrane"/>
    <property type="evidence" value="ECO:0007669"/>
    <property type="project" value="UniProtKB-SubCell"/>
</dbReference>
<dbReference type="KEGG" id="ccro:CMC5_076900"/>
<evidence type="ECO:0000256" key="2">
    <source>
        <dbReference type="ARBA" id="ARBA00022692"/>
    </source>
</evidence>
<name>A0A0K1ES61_CHOCO</name>
<dbReference type="Pfam" id="PF05128">
    <property type="entry name" value="DUF697"/>
    <property type="match status" value="1"/>
</dbReference>
<evidence type="ECO:0000256" key="5">
    <source>
        <dbReference type="SAM" id="MobiDB-lite"/>
    </source>
</evidence>